<dbReference type="RefSeq" id="WP_126142054.1">
    <property type="nucleotide sequence ID" value="NZ_RXHU01000042.1"/>
</dbReference>
<dbReference type="PANTHER" id="PTHR46191:SF2">
    <property type="entry name" value="HALOACID DEHALOGENASE-LIKE HYDROLASE DOMAIN-CONTAINING PROTEIN 3"/>
    <property type="match status" value="1"/>
</dbReference>
<dbReference type="AlphaFoldDB" id="A0A430JCS1"/>
<keyword evidence="2" id="KW-1185">Reference proteome</keyword>
<dbReference type="SFLD" id="SFLDG01129">
    <property type="entry name" value="C1.5:_HAD__Beta-PGM__Phosphata"/>
    <property type="match status" value="1"/>
</dbReference>
<sequence>MRKPLEAYKMIYLDAGDTLVTIPAAQTILKQYLGLRAVDRDEAHIHELFTEAFRLFYYVEKKDNFAVCSPESDRAFWVNLYKHVLHKLGIHEEWTEEQIWACCHELYEMYTAPAYYELFDDVKPFLEKLKARGFRIGVVSNFAPTLRAILADKGILDFFEIVLVSTEVGLEKPDPAIFQLALDKAGIAAEDVLYIGDHETNDIWAPNQVGIDAVRILRYPYHHGEGIGSLLELFGDPSVHEAVTSCDEISGT</sequence>
<dbReference type="EMBL" id="RXHU01000042">
    <property type="protein sequence ID" value="RTE08838.1"/>
    <property type="molecule type" value="Genomic_DNA"/>
</dbReference>
<dbReference type="NCBIfam" id="TIGR01549">
    <property type="entry name" value="HAD-SF-IA-v1"/>
    <property type="match status" value="1"/>
</dbReference>
<reference evidence="1 2" key="1">
    <citation type="submission" date="2018-12" db="EMBL/GenBank/DDBJ databases">
        <title>Bacillus ochoae sp. nov., Paenibacillus whitsoniae sp. nov., Paenibacillus spiritus sp. nov. Isolated from the Mars Exploration Rover during spacecraft assembly.</title>
        <authorList>
            <person name="Seuylemezian A."/>
            <person name="Vaishampayan P."/>
        </authorList>
    </citation>
    <scope>NUCLEOTIDE SEQUENCE [LARGE SCALE GENOMIC DNA]</scope>
    <source>
        <strain evidence="1 2">MER 54</strain>
    </source>
</reference>
<organism evidence="1 2">
    <name type="scientific">Paenibacillus whitsoniae</name>
    <dbReference type="NCBI Taxonomy" id="2496558"/>
    <lineage>
        <taxon>Bacteria</taxon>
        <taxon>Bacillati</taxon>
        <taxon>Bacillota</taxon>
        <taxon>Bacilli</taxon>
        <taxon>Bacillales</taxon>
        <taxon>Paenibacillaceae</taxon>
        <taxon>Paenibacillus</taxon>
    </lineage>
</organism>
<dbReference type="Pfam" id="PF00702">
    <property type="entry name" value="Hydrolase"/>
    <property type="match status" value="1"/>
</dbReference>
<dbReference type="NCBIfam" id="TIGR01509">
    <property type="entry name" value="HAD-SF-IA-v3"/>
    <property type="match status" value="1"/>
</dbReference>
<dbReference type="InterPro" id="IPR044924">
    <property type="entry name" value="HAD-SF_hydro_IA_REG-2-like_cap"/>
</dbReference>
<protein>
    <submittedName>
        <fullName evidence="1">HAD family hydrolase</fullName>
    </submittedName>
</protein>
<dbReference type="InterPro" id="IPR051828">
    <property type="entry name" value="HAD-like_hydrolase_domain"/>
</dbReference>
<accession>A0A430JCS1</accession>
<dbReference type="Gene3D" id="1.10.150.720">
    <property type="entry name" value="Haloacid dehalogenase-like hydrolase"/>
    <property type="match status" value="1"/>
</dbReference>
<dbReference type="InterPro" id="IPR036412">
    <property type="entry name" value="HAD-like_sf"/>
</dbReference>
<keyword evidence="1" id="KW-0378">Hydrolase</keyword>
<proteinExistence type="predicted"/>
<evidence type="ECO:0000313" key="1">
    <source>
        <dbReference type="EMBL" id="RTE08838.1"/>
    </source>
</evidence>
<dbReference type="Gene3D" id="3.40.50.1000">
    <property type="entry name" value="HAD superfamily/HAD-like"/>
    <property type="match status" value="1"/>
</dbReference>
<dbReference type="Proteomes" id="UP000276128">
    <property type="component" value="Unassembled WGS sequence"/>
</dbReference>
<gene>
    <name evidence="1" type="ORF">EJQ19_15050</name>
</gene>
<dbReference type="SFLD" id="SFLDS00003">
    <property type="entry name" value="Haloacid_Dehalogenase"/>
    <property type="match status" value="1"/>
</dbReference>
<comment type="caution">
    <text evidence="1">The sequence shown here is derived from an EMBL/GenBank/DDBJ whole genome shotgun (WGS) entry which is preliminary data.</text>
</comment>
<dbReference type="PANTHER" id="PTHR46191">
    <property type="match status" value="1"/>
</dbReference>
<evidence type="ECO:0000313" key="2">
    <source>
        <dbReference type="Proteomes" id="UP000276128"/>
    </source>
</evidence>
<dbReference type="OrthoDB" id="9809962at2"/>
<name>A0A430JCS1_9BACL</name>
<dbReference type="InterPro" id="IPR023214">
    <property type="entry name" value="HAD_sf"/>
</dbReference>
<dbReference type="GO" id="GO:0016787">
    <property type="term" value="F:hydrolase activity"/>
    <property type="evidence" value="ECO:0007669"/>
    <property type="project" value="UniProtKB-KW"/>
</dbReference>
<dbReference type="PRINTS" id="PR00413">
    <property type="entry name" value="HADHALOGNASE"/>
</dbReference>
<dbReference type="SUPFAM" id="SSF56784">
    <property type="entry name" value="HAD-like"/>
    <property type="match status" value="1"/>
</dbReference>
<dbReference type="InterPro" id="IPR006439">
    <property type="entry name" value="HAD-SF_hydro_IA"/>
</dbReference>